<dbReference type="InterPro" id="IPR015410">
    <property type="entry name" value="DUF1985"/>
</dbReference>
<evidence type="ECO:0000256" key="1">
    <source>
        <dbReference type="SAM" id="MobiDB-lite"/>
    </source>
</evidence>
<organism evidence="3 4">
    <name type="scientific">Brassica carinata</name>
    <name type="common">Ethiopian mustard</name>
    <name type="synonym">Abyssinian cabbage</name>
    <dbReference type="NCBI Taxonomy" id="52824"/>
    <lineage>
        <taxon>Eukaryota</taxon>
        <taxon>Viridiplantae</taxon>
        <taxon>Streptophyta</taxon>
        <taxon>Embryophyta</taxon>
        <taxon>Tracheophyta</taxon>
        <taxon>Spermatophyta</taxon>
        <taxon>Magnoliopsida</taxon>
        <taxon>eudicotyledons</taxon>
        <taxon>Gunneridae</taxon>
        <taxon>Pentapetalae</taxon>
        <taxon>rosids</taxon>
        <taxon>malvids</taxon>
        <taxon>Brassicales</taxon>
        <taxon>Brassicaceae</taxon>
        <taxon>Brassiceae</taxon>
        <taxon>Brassica</taxon>
    </lineage>
</organism>
<proteinExistence type="predicted"/>
<dbReference type="Pfam" id="PF09331">
    <property type="entry name" value="DUF1985"/>
    <property type="match status" value="1"/>
</dbReference>
<name>A0A8X7S0J1_BRACI</name>
<feature type="domain" description="DUF1985" evidence="2">
    <location>
        <begin position="1"/>
        <end position="65"/>
    </location>
</feature>
<feature type="compositionally biased region" description="Basic and acidic residues" evidence="1">
    <location>
        <begin position="367"/>
        <end position="387"/>
    </location>
</feature>
<evidence type="ECO:0000313" key="4">
    <source>
        <dbReference type="Proteomes" id="UP000886595"/>
    </source>
</evidence>
<gene>
    <name evidence="3" type="ORF">Bca52824_034781</name>
</gene>
<dbReference type="Proteomes" id="UP000886595">
    <property type="component" value="Unassembled WGS sequence"/>
</dbReference>
<evidence type="ECO:0000259" key="2">
    <source>
        <dbReference type="Pfam" id="PF09331"/>
    </source>
</evidence>
<dbReference type="PANTHER" id="PTHR48449">
    <property type="entry name" value="DUF1985 DOMAIN-CONTAINING PROTEIN"/>
    <property type="match status" value="1"/>
</dbReference>
<dbReference type="OrthoDB" id="1109330at2759"/>
<feature type="region of interest" description="Disordered" evidence="1">
    <location>
        <begin position="108"/>
        <end position="138"/>
    </location>
</feature>
<sequence length="517" mass="57598">MLRRKTVTDRSIRIKLACLAIISSVLLSTNLKMKMLKEYTHLLCDIDEFFAFPWGRLAFEMLMCSIKKRDVVSLSKNTIAVQGFALALQLVIVEAVPSLTAVVQEACSSSDSDSEDDDPDCVRNKAKKQTLSPAHARDVDKQPEVFVTSIIPQDPHRPVDESVLGWSDEIEDNRVENMLKLIATDYGFPNLTFKGGVTKREVDKMREDQKNVSKRKQPISKKITPSVVEEEKLTSMVLSIIKPELQRIDATVASAISTIHDVSKSAAAYEESTMGAVEAMFKKLKEEVLAVATTSRSHLDPHIKSPLPPTDQAQHKTPSPPRSCRSVGAMSGNGGPVGEVNNDDIINNVLESLSEYSTPPHTRPRCHVSEKETEGKRSHIRATDQIEGKSQQNPSPSANSHTYRELDLGVIFLFLKTSVPTFSLGLTQELKAPPNAAEDVVADNDNYQPVDDNEGCLGFRKSKRLRTVPQSLVTDYQCGNAIMTRAWEGQMFSESHYDMEVVREKYTKLVTLIRGRW</sequence>
<feature type="region of interest" description="Disordered" evidence="1">
    <location>
        <begin position="294"/>
        <end position="342"/>
    </location>
</feature>
<feature type="compositionally biased region" description="Polar residues" evidence="1">
    <location>
        <begin position="388"/>
        <end position="401"/>
    </location>
</feature>
<comment type="caution">
    <text evidence="3">The sequence shown here is derived from an EMBL/GenBank/DDBJ whole genome shotgun (WGS) entry which is preliminary data.</text>
</comment>
<accession>A0A8X7S0J1</accession>
<reference evidence="3 4" key="1">
    <citation type="submission" date="2020-02" db="EMBL/GenBank/DDBJ databases">
        <authorList>
            <person name="Ma Q."/>
            <person name="Huang Y."/>
            <person name="Song X."/>
            <person name="Pei D."/>
        </authorList>
    </citation>
    <scope>NUCLEOTIDE SEQUENCE [LARGE SCALE GENOMIC DNA]</scope>
    <source>
        <strain evidence="3">Sxm20200214</strain>
        <tissue evidence="3">Leaf</tissue>
    </source>
</reference>
<dbReference type="PANTHER" id="PTHR48449:SF2">
    <property type="entry name" value="UBIQUITIN-LIKE PROTEASE FAMILY PROFILE DOMAIN-CONTAINING PROTEIN"/>
    <property type="match status" value="1"/>
</dbReference>
<dbReference type="AlphaFoldDB" id="A0A8X7S0J1"/>
<protein>
    <recommendedName>
        <fullName evidence="2">DUF1985 domain-containing protein</fullName>
    </recommendedName>
</protein>
<keyword evidence="4" id="KW-1185">Reference proteome</keyword>
<dbReference type="EMBL" id="JAAMPC010000008">
    <property type="protein sequence ID" value="KAG2298309.1"/>
    <property type="molecule type" value="Genomic_DNA"/>
</dbReference>
<feature type="region of interest" description="Disordered" evidence="1">
    <location>
        <begin position="354"/>
        <end position="401"/>
    </location>
</feature>
<evidence type="ECO:0000313" key="3">
    <source>
        <dbReference type="EMBL" id="KAG2298309.1"/>
    </source>
</evidence>